<name>A0A1E3X8X7_9BACT</name>
<evidence type="ECO:0000313" key="1">
    <source>
        <dbReference type="EMBL" id="ODS32062.1"/>
    </source>
</evidence>
<gene>
    <name evidence="1" type="ORF">SCARUB_02815</name>
</gene>
<proteinExistence type="predicted"/>
<dbReference type="AlphaFoldDB" id="A0A1E3X8X7"/>
<evidence type="ECO:0000313" key="2">
    <source>
        <dbReference type="Proteomes" id="UP000094056"/>
    </source>
</evidence>
<protein>
    <submittedName>
        <fullName evidence="1">Uncharacterized protein</fullName>
    </submittedName>
</protein>
<comment type="caution">
    <text evidence="1">The sequence shown here is derived from an EMBL/GenBank/DDBJ whole genome shotgun (WGS) entry which is preliminary data.</text>
</comment>
<sequence>MEEAPFELKSIVDFLNRQMERSEVLIVEAKQYEHNGMRVIVPSLFGYTEEARRIKKNITVNTDDRRKWNEQFFLDEIKSKLEPSEWQAIWKLYEFCVSRGCIIKWGTGKQTGSYSIVIPNLFQKSIISVFSNGKLTLNFGWLEGHEIIEHFRDDLAHKIRETLNVSIPEHLSRKYPSLSISEWSPKCDILIAIMEALFKKYMEIKS</sequence>
<reference evidence="1 2" key="1">
    <citation type="submission" date="2016-07" db="EMBL/GenBank/DDBJ databases">
        <title>Draft genome of Scalindua rubra, obtained from a brine-seawater interface in the Red Sea, sheds light on salt adaptation in anammox bacteria.</title>
        <authorList>
            <person name="Speth D.R."/>
            <person name="Lagkouvardos I."/>
            <person name="Wang Y."/>
            <person name="Qian P.-Y."/>
            <person name="Dutilh B.E."/>
            <person name="Jetten M.S."/>
        </authorList>
    </citation>
    <scope>NUCLEOTIDE SEQUENCE [LARGE SCALE GENOMIC DNA]</scope>
    <source>
        <strain evidence="1">BSI-1</strain>
    </source>
</reference>
<dbReference type="EMBL" id="MAYW01000079">
    <property type="protein sequence ID" value="ODS32062.1"/>
    <property type="molecule type" value="Genomic_DNA"/>
</dbReference>
<accession>A0A1E3X8X7</accession>
<dbReference type="Proteomes" id="UP000094056">
    <property type="component" value="Unassembled WGS sequence"/>
</dbReference>
<organism evidence="1 2">
    <name type="scientific">Candidatus Scalindua rubra</name>
    <dbReference type="NCBI Taxonomy" id="1872076"/>
    <lineage>
        <taxon>Bacteria</taxon>
        <taxon>Pseudomonadati</taxon>
        <taxon>Planctomycetota</taxon>
        <taxon>Candidatus Brocadiia</taxon>
        <taxon>Candidatus Brocadiales</taxon>
        <taxon>Candidatus Scalinduaceae</taxon>
        <taxon>Candidatus Scalindua</taxon>
    </lineage>
</organism>